<keyword evidence="2" id="KW-0812">Transmembrane</keyword>
<evidence type="ECO:0000256" key="1">
    <source>
        <dbReference type="SAM" id="MobiDB-lite"/>
    </source>
</evidence>
<sequence>MLFKKPDPEQEKEKGKEEEVTIQEQADAITAITASTRVLGVRVSALVELAIFYAIMFALDYGLGGGNRFMETTPHPFWFIVLVISIQYGTTEGLLAAFFSTLALRVMNVPEPAFNQEVFDYILSLMRQPMMWFMAAVIMGELRVRQHRFQMELRDTLVETRKREDLITDAYNRVNRVKEALETRAAGQMRTVVSSIQAAKSVEQQEPTMVYSGASDIVQTVLNPKKFSLYALEEGVLNLKVNRGWTPEDKYKQKILGTDPIYQRAVGEKKFLAVTKPDQREALDREGVMAGPLLNKETGAVAGMMKIEELGFMDLNVSTVENFRALCEWIGTSLDNANRYQEAKSDSVLNHEHQLFSFGFFPKQVQIFTSLAMRLKFEVCLLIIRLENADDLNLEERRKIPATLSQACQTVMRTTDMAFDYERPGYEFALLLPATPVDNLHFVTTKLDTAIEEIVHPVAPRSKFSVQIQILHQLEKKEDEEKKEQPAPADKSKDGGEKVPAEAESSS</sequence>
<name>A0A1S7LM92_MAGMO</name>
<dbReference type="AlphaFoldDB" id="A0A1S7LM92"/>
<feature type="transmembrane region" description="Helical" evidence="2">
    <location>
        <begin position="45"/>
        <end position="64"/>
    </location>
</feature>
<feature type="domain" description="GAF" evidence="3">
    <location>
        <begin position="211"/>
        <end position="336"/>
    </location>
</feature>
<reference evidence="4" key="1">
    <citation type="submission" date="2015-04" db="EMBL/GenBank/DDBJ databases">
        <authorList>
            <person name="Syromyatnikov M.Y."/>
            <person name="Popov V.N."/>
        </authorList>
    </citation>
    <scope>NUCLEOTIDE SEQUENCE</scope>
    <source>
        <strain evidence="4">MO-1</strain>
    </source>
</reference>
<proteinExistence type="predicted"/>
<accession>A0A1S7LM92</accession>
<dbReference type="InterPro" id="IPR003018">
    <property type="entry name" value="GAF"/>
</dbReference>
<feature type="compositionally biased region" description="Basic and acidic residues" evidence="1">
    <location>
        <begin position="475"/>
        <end position="501"/>
    </location>
</feature>
<dbReference type="Pfam" id="PF13492">
    <property type="entry name" value="GAF_3"/>
    <property type="match status" value="1"/>
</dbReference>
<evidence type="ECO:0000313" key="4">
    <source>
        <dbReference type="EMBL" id="CRH06951.1"/>
    </source>
</evidence>
<organism evidence="4">
    <name type="scientific">Magnetococcus massalia (strain MO-1)</name>
    <dbReference type="NCBI Taxonomy" id="451514"/>
    <lineage>
        <taxon>Bacteria</taxon>
        <taxon>Pseudomonadati</taxon>
        <taxon>Pseudomonadota</taxon>
        <taxon>Magnetococcia</taxon>
        <taxon>Magnetococcales</taxon>
        <taxon>Magnetococcaceae</taxon>
        <taxon>Magnetococcus</taxon>
    </lineage>
</organism>
<dbReference type="EMBL" id="LO017727">
    <property type="protein sequence ID" value="CRH06951.1"/>
    <property type="molecule type" value="Genomic_DNA"/>
</dbReference>
<evidence type="ECO:0000259" key="3">
    <source>
        <dbReference type="Pfam" id="PF13492"/>
    </source>
</evidence>
<keyword evidence="2" id="KW-0472">Membrane</keyword>
<protein>
    <recommendedName>
        <fullName evidence="3">GAF domain-containing protein</fullName>
    </recommendedName>
</protein>
<feature type="region of interest" description="Disordered" evidence="1">
    <location>
        <begin position="475"/>
        <end position="507"/>
    </location>
</feature>
<dbReference type="Gene3D" id="3.30.450.40">
    <property type="match status" value="1"/>
</dbReference>
<dbReference type="InterPro" id="IPR029016">
    <property type="entry name" value="GAF-like_dom_sf"/>
</dbReference>
<keyword evidence="2" id="KW-1133">Transmembrane helix</keyword>
<gene>
    <name evidence="4" type="ORF">MAGMO_2803</name>
</gene>
<evidence type="ECO:0000256" key="2">
    <source>
        <dbReference type="SAM" id="Phobius"/>
    </source>
</evidence>
<feature type="transmembrane region" description="Helical" evidence="2">
    <location>
        <begin position="76"/>
        <end position="101"/>
    </location>
</feature>